<dbReference type="RefSeq" id="WP_344149417.1">
    <property type="nucleotide sequence ID" value="NZ_BAAAQR010000003.1"/>
</dbReference>
<dbReference type="Proteomes" id="UP001501771">
    <property type="component" value="Unassembled WGS sequence"/>
</dbReference>
<organism evidence="9 10">
    <name type="scientific">Nocardioides koreensis</name>
    <dbReference type="NCBI Taxonomy" id="433651"/>
    <lineage>
        <taxon>Bacteria</taxon>
        <taxon>Bacillati</taxon>
        <taxon>Actinomycetota</taxon>
        <taxon>Actinomycetes</taxon>
        <taxon>Propionibacteriales</taxon>
        <taxon>Nocardioidaceae</taxon>
        <taxon>Nocardioides</taxon>
    </lineage>
</organism>
<feature type="transmembrane region" description="Helical" evidence="7">
    <location>
        <begin position="78"/>
        <end position="100"/>
    </location>
</feature>
<feature type="transmembrane region" description="Helical" evidence="7">
    <location>
        <begin position="222"/>
        <end position="244"/>
    </location>
</feature>
<keyword evidence="6 7" id="KW-0472">Membrane</keyword>
<dbReference type="EMBL" id="BAAAQR010000003">
    <property type="protein sequence ID" value="GAA2142462.1"/>
    <property type="molecule type" value="Genomic_DNA"/>
</dbReference>
<dbReference type="InterPro" id="IPR000620">
    <property type="entry name" value="EamA_dom"/>
</dbReference>
<dbReference type="PANTHER" id="PTHR42920">
    <property type="entry name" value="OS03G0707200 PROTEIN-RELATED"/>
    <property type="match status" value="1"/>
</dbReference>
<comment type="similarity">
    <text evidence="2">Belongs to the EamA transporter family.</text>
</comment>
<feature type="transmembrane region" description="Helical" evidence="7">
    <location>
        <begin position="12"/>
        <end position="33"/>
    </location>
</feature>
<dbReference type="PANTHER" id="PTHR42920:SF5">
    <property type="entry name" value="EAMA DOMAIN-CONTAINING PROTEIN"/>
    <property type="match status" value="1"/>
</dbReference>
<keyword evidence="5 7" id="KW-1133">Transmembrane helix</keyword>
<feature type="domain" description="EamA" evidence="8">
    <location>
        <begin position="158"/>
        <end position="296"/>
    </location>
</feature>
<reference evidence="10" key="1">
    <citation type="journal article" date="2019" name="Int. J. Syst. Evol. Microbiol.">
        <title>The Global Catalogue of Microorganisms (GCM) 10K type strain sequencing project: providing services to taxonomists for standard genome sequencing and annotation.</title>
        <authorList>
            <consortium name="The Broad Institute Genomics Platform"/>
            <consortium name="The Broad Institute Genome Sequencing Center for Infectious Disease"/>
            <person name="Wu L."/>
            <person name="Ma J."/>
        </authorList>
    </citation>
    <scope>NUCLEOTIDE SEQUENCE [LARGE SCALE GENOMIC DNA]</scope>
    <source>
        <strain evidence="10">JCM 16022</strain>
    </source>
</reference>
<keyword evidence="4 7" id="KW-0812">Transmembrane</keyword>
<feature type="transmembrane region" description="Helical" evidence="7">
    <location>
        <begin position="156"/>
        <end position="175"/>
    </location>
</feature>
<evidence type="ECO:0000256" key="3">
    <source>
        <dbReference type="ARBA" id="ARBA00022475"/>
    </source>
</evidence>
<comment type="caution">
    <text evidence="9">The sequence shown here is derived from an EMBL/GenBank/DDBJ whole genome shotgun (WGS) entry which is preliminary data.</text>
</comment>
<keyword evidence="10" id="KW-1185">Reference proteome</keyword>
<evidence type="ECO:0000256" key="1">
    <source>
        <dbReference type="ARBA" id="ARBA00004651"/>
    </source>
</evidence>
<comment type="subcellular location">
    <subcellularLocation>
        <location evidence="1">Cell membrane</location>
        <topology evidence="1">Multi-pass membrane protein</topology>
    </subcellularLocation>
</comment>
<evidence type="ECO:0000256" key="6">
    <source>
        <dbReference type="ARBA" id="ARBA00023136"/>
    </source>
</evidence>
<feature type="transmembrane region" description="Helical" evidence="7">
    <location>
        <begin position="251"/>
        <end position="273"/>
    </location>
</feature>
<dbReference type="InterPro" id="IPR037185">
    <property type="entry name" value="EmrE-like"/>
</dbReference>
<feature type="domain" description="EamA" evidence="8">
    <location>
        <begin position="16"/>
        <end position="147"/>
    </location>
</feature>
<feature type="transmembrane region" description="Helical" evidence="7">
    <location>
        <begin position="106"/>
        <end position="124"/>
    </location>
</feature>
<feature type="transmembrane region" description="Helical" evidence="7">
    <location>
        <begin position="279"/>
        <end position="297"/>
    </location>
</feature>
<accession>A0ABP5L6B9</accession>
<dbReference type="InterPro" id="IPR051258">
    <property type="entry name" value="Diverse_Substrate_Transporter"/>
</dbReference>
<dbReference type="SUPFAM" id="SSF103481">
    <property type="entry name" value="Multidrug resistance efflux transporter EmrE"/>
    <property type="match status" value="2"/>
</dbReference>
<name>A0ABP5L6B9_9ACTN</name>
<evidence type="ECO:0000256" key="5">
    <source>
        <dbReference type="ARBA" id="ARBA00022989"/>
    </source>
</evidence>
<protein>
    <submittedName>
        <fullName evidence="9">DMT family transporter</fullName>
    </submittedName>
</protein>
<gene>
    <name evidence="9" type="ORF">GCM10009844_13660</name>
</gene>
<keyword evidence="3" id="KW-1003">Cell membrane</keyword>
<evidence type="ECO:0000256" key="2">
    <source>
        <dbReference type="ARBA" id="ARBA00007362"/>
    </source>
</evidence>
<evidence type="ECO:0000313" key="9">
    <source>
        <dbReference type="EMBL" id="GAA2142462.1"/>
    </source>
</evidence>
<dbReference type="Pfam" id="PF00892">
    <property type="entry name" value="EamA"/>
    <property type="match status" value="2"/>
</dbReference>
<feature type="transmembrane region" description="Helical" evidence="7">
    <location>
        <begin position="131"/>
        <end position="150"/>
    </location>
</feature>
<evidence type="ECO:0000259" key="8">
    <source>
        <dbReference type="Pfam" id="PF00892"/>
    </source>
</evidence>
<evidence type="ECO:0000256" key="4">
    <source>
        <dbReference type="ARBA" id="ARBA00022692"/>
    </source>
</evidence>
<sequence>MHTHIPPRRAPAAHTAVAVLVAAAACWGVGTVVSKQVVDDVAPLTLLPLQLAASCAFLLAVATVRREPLTWSPPVRRLAALGVLNPGLAYALGLIGLTTITASMYVLLWATEPVVILLLAALVLREHIPSALVGAVTVAVLGVLLVVFRPGAAGDAVGITLTLVSVSFCALYTVLTRRLLLDDSSLGVVLAQQAAALVFAIVLVTLVGVAGGTGWNLDGLGAATWAGAAVSGVLYYGLGFWFYVTGLRLVPASYAGAFLPLIPVFGVAAGYLVGERLAAQQWLGAAAVVAATVVIALRPGRGERRDSRLPDGSRTFGVPRRVHRPAGMLGRSRTSKRRHECE</sequence>
<feature type="transmembrane region" description="Helical" evidence="7">
    <location>
        <begin position="45"/>
        <end position="66"/>
    </location>
</feature>
<evidence type="ECO:0000256" key="7">
    <source>
        <dbReference type="SAM" id="Phobius"/>
    </source>
</evidence>
<proteinExistence type="inferred from homology"/>
<feature type="transmembrane region" description="Helical" evidence="7">
    <location>
        <begin position="187"/>
        <end position="210"/>
    </location>
</feature>
<evidence type="ECO:0000313" key="10">
    <source>
        <dbReference type="Proteomes" id="UP001501771"/>
    </source>
</evidence>